<geneLocation type="mitochondrion" evidence="1"/>
<evidence type="ECO:0000313" key="1">
    <source>
        <dbReference type="EMBL" id="AVR57640.1"/>
    </source>
</evidence>
<dbReference type="AlphaFoldDB" id="A0A2R4A3J1"/>
<dbReference type="GO" id="GO:0005840">
    <property type="term" value="C:ribosome"/>
    <property type="evidence" value="ECO:0007669"/>
    <property type="project" value="UniProtKB-KW"/>
</dbReference>
<keyword evidence="1" id="KW-0689">Ribosomal protein</keyword>
<accession>A0A2R4A3J1</accession>
<reference evidence="1" key="1">
    <citation type="submission" date="2017-09" db="EMBL/GenBank/DDBJ databases">
        <title>Comparative analysis of the mitochondrial genomes of 6 newly sequenced diatoms reveals group II introns in the barcoding region of cox1.</title>
        <authorList>
            <person name="Keepers K.G."/>
            <person name="Pogoda C.S."/>
            <person name="Kane N.C."/>
            <person name="Hamsher S.E."/>
            <person name="Stepanek J.G."/>
            <person name="Kociolek J.P."/>
        </authorList>
    </citation>
    <scope>NUCLEOTIDE SEQUENCE</scope>
</reference>
<name>A0A2R4A3J1_9STRA</name>
<protein>
    <submittedName>
        <fullName evidence="1">Ribosomal protein S14</fullName>
    </submittedName>
</protein>
<dbReference type="EMBL" id="MF997423">
    <property type="protein sequence ID" value="AVR57640.1"/>
    <property type="molecule type" value="Genomic_DNA"/>
</dbReference>
<dbReference type="SUPFAM" id="SSF57716">
    <property type="entry name" value="Glucocorticoid receptor-like (DNA-binding domain)"/>
    <property type="match status" value="1"/>
</dbReference>
<organism evidence="1">
    <name type="scientific">Surirella sp</name>
    <dbReference type="NCBI Taxonomy" id="1526603"/>
    <lineage>
        <taxon>Eukaryota</taxon>
        <taxon>Sar</taxon>
        <taxon>Stramenopiles</taxon>
        <taxon>Ochrophyta</taxon>
        <taxon>Bacillariophyta</taxon>
        <taxon>Bacillariophyceae</taxon>
        <taxon>Bacillariophycidae</taxon>
        <taxon>Surirellales</taxon>
        <taxon>Surirellaceae</taxon>
        <taxon>Surirella</taxon>
    </lineage>
</organism>
<sequence length="94" mass="11313">MFIKDKNFRQKFKNINQKHFLLKLILKNFNIFGLSRVKVVLTLAKLNVYHVMLSDRCVVSFNKKKFNKFVLYSRIILLKKIYEGKVIGFKKSIW</sequence>
<proteinExistence type="predicted"/>
<keyword evidence="1" id="KW-0687">Ribonucleoprotein</keyword>
<dbReference type="Gene3D" id="1.10.287.1480">
    <property type="match status" value="1"/>
</dbReference>
<gene>
    <name evidence="1" type="primary">rps14</name>
</gene>
<keyword evidence="1" id="KW-0496">Mitochondrion</keyword>